<evidence type="ECO:0000256" key="1">
    <source>
        <dbReference type="SAM" id="Coils"/>
    </source>
</evidence>
<keyword evidence="2" id="KW-1133">Transmembrane helix</keyword>
<name>A0A1X7FXB1_9SPHN</name>
<keyword evidence="2" id="KW-0472">Membrane</keyword>
<keyword evidence="4" id="KW-1185">Reference proteome</keyword>
<dbReference type="AlphaFoldDB" id="A0A1X7FXB1"/>
<evidence type="ECO:0000313" key="3">
    <source>
        <dbReference type="EMBL" id="SMF60433.1"/>
    </source>
</evidence>
<gene>
    <name evidence="3" type="ORF">SAMN06295910_0006</name>
</gene>
<feature type="transmembrane region" description="Helical" evidence="2">
    <location>
        <begin position="20"/>
        <end position="40"/>
    </location>
</feature>
<dbReference type="STRING" id="941907.SAMN06295910_0006"/>
<dbReference type="Proteomes" id="UP000192934">
    <property type="component" value="Chromosome I"/>
</dbReference>
<dbReference type="EMBL" id="LT840185">
    <property type="protein sequence ID" value="SMF60433.1"/>
    <property type="molecule type" value="Genomic_DNA"/>
</dbReference>
<keyword evidence="2" id="KW-0812">Transmembrane</keyword>
<keyword evidence="1" id="KW-0175">Coiled coil</keyword>
<sequence length="119" mass="13445">MWQRKEISVDMADQILIPVLPWLIGGGLLIGGAAIVGWVFTTWLRIRHGYPLDGMWGQAVYPKKNEEAMERVKLLSQENAQLRAELGSMKDRLANVERIVTDGGYSLTHEIESLRKPTN</sequence>
<reference evidence="4" key="1">
    <citation type="submission" date="2017-04" db="EMBL/GenBank/DDBJ databases">
        <authorList>
            <person name="Varghese N."/>
            <person name="Submissions S."/>
        </authorList>
    </citation>
    <scope>NUCLEOTIDE SEQUENCE [LARGE SCALE GENOMIC DNA]</scope>
    <source>
        <strain evidence="4">Dd16</strain>
    </source>
</reference>
<protein>
    <submittedName>
        <fullName evidence="3">Uncharacterized protein</fullName>
    </submittedName>
</protein>
<evidence type="ECO:0000256" key="2">
    <source>
        <dbReference type="SAM" id="Phobius"/>
    </source>
</evidence>
<organism evidence="3 4">
    <name type="scientific">Allosphingosinicella indica</name>
    <dbReference type="NCBI Taxonomy" id="941907"/>
    <lineage>
        <taxon>Bacteria</taxon>
        <taxon>Pseudomonadati</taxon>
        <taxon>Pseudomonadota</taxon>
        <taxon>Alphaproteobacteria</taxon>
        <taxon>Sphingomonadales</taxon>
        <taxon>Sphingomonadaceae</taxon>
        <taxon>Allosphingosinicella</taxon>
    </lineage>
</organism>
<feature type="coiled-coil region" evidence="1">
    <location>
        <begin position="65"/>
        <end position="99"/>
    </location>
</feature>
<evidence type="ECO:0000313" key="4">
    <source>
        <dbReference type="Proteomes" id="UP000192934"/>
    </source>
</evidence>
<accession>A0A1X7FXB1</accession>
<proteinExistence type="predicted"/>